<dbReference type="Pfam" id="PF02321">
    <property type="entry name" value="OEP"/>
    <property type="match status" value="2"/>
</dbReference>
<dbReference type="SUPFAM" id="SSF56954">
    <property type="entry name" value="Outer membrane efflux proteins (OEP)"/>
    <property type="match status" value="1"/>
</dbReference>
<keyword evidence="2 4" id="KW-0812">Transmembrane</keyword>
<dbReference type="Gene3D" id="2.20.200.10">
    <property type="entry name" value="Outer membrane efflux proteins (OEP)"/>
    <property type="match status" value="1"/>
</dbReference>
<comment type="similarity">
    <text evidence="1 2">Belongs to the outer membrane factor (OMF) (TC 1.B.17) family.</text>
</comment>
<keyword evidence="2 4" id="KW-0472">Membrane</keyword>
<gene>
    <name evidence="5" type="ORF">ACFFUR_11305</name>
</gene>
<sequence length="468" mass="53320">MGYSFKTYNLKFALHGIAVMVIFGTLTLGCSPKVNQVEPPIENLENFSTTGVQVVPGQWWTSFKDAQLNAMIEKALQGNFELASTWEQYRAARAVVKRESSFLLPDLEATIQNAIRRPEPDFAGGENFQQGLSASYEVDLWGRIRAGLQVEKFRAEASLWDYQALSMTITAEMAINWYQWLAANHQLDLINQQIQTNENIIKLIKARFGSGQVRAVDILRQTQLMEATREQKLLIESQMASLENQLAVLIGQQPQKEWTFIPDSLPELPELPATGLPLELVRRRPDIQRAHHFLLAADRDMASAVTSRYPRLSFSLEGQVRSNNFRGLFQDWAYSLAGNLVAPLFYGGRLNAEVDRTEAVKQQRLYEYGQTVLLAFQEVEDALVQERKQLERLEVLKRQLDLANKTSEQLKISFLNGLSNYLDVLLALDQEQQLRREFIDGRLNLLIIRIGLYRALGGGFEAQRKIQQ</sequence>
<comment type="caution">
    <text evidence="5">The sequence shown here is derived from an EMBL/GenBank/DDBJ whole genome shotgun (WGS) entry which is preliminary data.</text>
</comment>
<dbReference type="PROSITE" id="PS51257">
    <property type="entry name" value="PROKAR_LIPOPROTEIN"/>
    <property type="match status" value="1"/>
</dbReference>
<dbReference type="PANTHER" id="PTHR30203:SF33">
    <property type="entry name" value="BLR4455 PROTEIN"/>
    <property type="match status" value="1"/>
</dbReference>
<dbReference type="RefSeq" id="WP_290248244.1">
    <property type="nucleotide sequence ID" value="NZ_JAUFQT010000001.1"/>
</dbReference>
<evidence type="ECO:0000313" key="6">
    <source>
        <dbReference type="Proteomes" id="UP001589654"/>
    </source>
</evidence>
<evidence type="ECO:0000256" key="2">
    <source>
        <dbReference type="RuleBase" id="RU362097"/>
    </source>
</evidence>
<evidence type="ECO:0000256" key="3">
    <source>
        <dbReference type="SAM" id="Coils"/>
    </source>
</evidence>
<evidence type="ECO:0000313" key="5">
    <source>
        <dbReference type="EMBL" id="MFB9212393.1"/>
    </source>
</evidence>
<dbReference type="InterPro" id="IPR010131">
    <property type="entry name" value="MdtP/NodT-like"/>
</dbReference>
<dbReference type="NCBIfam" id="TIGR01845">
    <property type="entry name" value="outer_NodT"/>
    <property type="match status" value="1"/>
</dbReference>
<reference evidence="5 6" key="1">
    <citation type="submission" date="2024-09" db="EMBL/GenBank/DDBJ databases">
        <authorList>
            <person name="Sun Q."/>
            <person name="Mori K."/>
        </authorList>
    </citation>
    <scope>NUCLEOTIDE SEQUENCE [LARGE SCALE GENOMIC DNA]</scope>
    <source>
        <strain evidence="5 6">CECT 7682</strain>
    </source>
</reference>
<keyword evidence="2" id="KW-1134">Transmembrane beta strand</keyword>
<evidence type="ECO:0000256" key="1">
    <source>
        <dbReference type="ARBA" id="ARBA00007613"/>
    </source>
</evidence>
<accession>A0ABV5J6D2</accession>
<keyword evidence="4" id="KW-1133">Transmembrane helix</keyword>
<dbReference type="InterPro" id="IPR003423">
    <property type="entry name" value="OMP_efflux"/>
</dbReference>
<proteinExistence type="inferred from homology"/>
<dbReference type="EMBL" id="JBHMEW010000060">
    <property type="protein sequence ID" value="MFB9212393.1"/>
    <property type="molecule type" value="Genomic_DNA"/>
</dbReference>
<protein>
    <submittedName>
        <fullName evidence="5">Efflux transporter outer membrane subunit</fullName>
    </submittedName>
</protein>
<keyword evidence="6" id="KW-1185">Reference proteome</keyword>
<keyword evidence="2" id="KW-0564">Palmitate</keyword>
<name>A0ABV5J6D2_9BACT</name>
<comment type="subcellular location">
    <subcellularLocation>
        <location evidence="2">Cell membrane</location>
        <topology evidence="2">Lipid-anchor</topology>
    </subcellularLocation>
</comment>
<feature type="coiled-coil region" evidence="3">
    <location>
        <begin position="376"/>
        <end position="413"/>
    </location>
</feature>
<dbReference type="Gene3D" id="1.20.1600.10">
    <property type="entry name" value="Outer membrane efflux proteins (OEP)"/>
    <property type="match status" value="1"/>
</dbReference>
<organism evidence="5 6">
    <name type="scientific">Echinicola jeungdonensis</name>
    <dbReference type="NCBI Taxonomy" id="709343"/>
    <lineage>
        <taxon>Bacteria</taxon>
        <taxon>Pseudomonadati</taxon>
        <taxon>Bacteroidota</taxon>
        <taxon>Cytophagia</taxon>
        <taxon>Cytophagales</taxon>
        <taxon>Cyclobacteriaceae</taxon>
        <taxon>Echinicola</taxon>
    </lineage>
</organism>
<feature type="transmembrane region" description="Helical" evidence="4">
    <location>
        <begin position="12"/>
        <end position="29"/>
    </location>
</feature>
<keyword evidence="2" id="KW-0449">Lipoprotein</keyword>
<dbReference type="Proteomes" id="UP001589654">
    <property type="component" value="Unassembled WGS sequence"/>
</dbReference>
<evidence type="ECO:0000256" key="4">
    <source>
        <dbReference type="SAM" id="Phobius"/>
    </source>
</evidence>
<dbReference type="PANTHER" id="PTHR30203">
    <property type="entry name" value="OUTER MEMBRANE CATION EFFLUX PROTEIN"/>
    <property type="match status" value="1"/>
</dbReference>
<keyword evidence="3" id="KW-0175">Coiled coil</keyword>